<proteinExistence type="predicted"/>
<dbReference type="InterPro" id="IPR050700">
    <property type="entry name" value="YIM1/Zinc_Alcohol_DH_Fams"/>
</dbReference>
<evidence type="ECO:0000313" key="3">
    <source>
        <dbReference type="Proteomes" id="UP000184330"/>
    </source>
</evidence>
<dbReference type="GO" id="GO:0016491">
    <property type="term" value="F:oxidoreductase activity"/>
    <property type="evidence" value="ECO:0007669"/>
    <property type="project" value="InterPro"/>
</dbReference>
<dbReference type="STRING" id="576137.A0A1L7X6D3"/>
<dbReference type="Gene3D" id="3.90.180.10">
    <property type="entry name" value="Medium-chain alcohol dehydrogenases, catalytic domain"/>
    <property type="match status" value="1"/>
</dbReference>
<dbReference type="Pfam" id="PF13602">
    <property type="entry name" value="ADH_zinc_N_2"/>
    <property type="match status" value="1"/>
</dbReference>
<dbReference type="SUPFAM" id="SSF50129">
    <property type="entry name" value="GroES-like"/>
    <property type="match status" value="1"/>
</dbReference>
<dbReference type="InterPro" id="IPR036291">
    <property type="entry name" value="NAD(P)-bd_dom_sf"/>
</dbReference>
<dbReference type="PANTHER" id="PTHR11695:SF294">
    <property type="entry name" value="RETICULON-4-INTERACTING PROTEIN 1, MITOCHONDRIAL"/>
    <property type="match status" value="1"/>
</dbReference>
<accession>A0A1L7X6D3</accession>
<feature type="domain" description="Enoyl reductase (ER)" evidence="1">
    <location>
        <begin position="23"/>
        <end position="335"/>
    </location>
</feature>
<organism evidence="2 3">
    <name type="scientific">Phialocephala subalpina</name>
    <dbReference type="NCBI Taxonomy" id="576137"/>
    <lineage>
        <taxon>Eukaryota</taxon>
        <taxon>Fungi</taxon>
        <taxon>Dikarya</taxon>
        <taxon>Ascomycota</taxon>
        <taxon>Pezizomycotina</taxon>
        <taxon>Leotiomycetes</taxon>
        <taxon>Helotiales</taxon>
        <taxon>Mollisiaceae</taxon>
        <taxon>Phialocephala</taxon>
        <taxon>Phialocephala fortinii species complex</taxon>
    </lineage>
</organism>
<name>A0A1L7X6D3_9HELO</name>
<dbReference type="InterPro" id="IPR011032">
    <property type="entry name" value="GroES-like_sf"/>
</dbReference>
<evidence type="ECO:0000313" key="2">
    <source>
        <dbReference type="EMBL" id="CZR60564.1"/>
    </source>
</evidence>
<dbReference type="InterPro" id="IPR013154">
    <property type="entry name" value="ADH-like_N"/>
</dbReference>
<dbReference type="OrthoDB" id="201656at2759"/>
<dbReference type="Proteomes" id="UP000184330">
    <property type="component" value="Unassembled WGS sequence"/>
</dbReference>
<dbReference type="CDD" id="cd08267">
    <property type="entry name" value="MDR1"/>
    <property type="match status" value="1"/>
</dbReference>
<dbReference type="PANTHER" id="PTHR11695">
    <property type="entry name" value="ALCOHOL DEHYDROGENASE RELATED"/>
    <property type="match status" value="1"/>
</dbReference>
<dbReference type="SUPFAM" id="SSF51735">
    <property type="entry name" value="NAD(P)-binding Rossmann-fold domains"/>
    <property type="match status" value="1"/>
</dbReference>
<dbReference type="AlphaFoldDB" id="A0A1L7X6D3"/>
<dbReference type="GO" id="GO:0005739">
    <property type="term" value="C:mitochondrion"/>
    <property type="evidence" value="ECO:0007669"/>
    <property type="project" value="TreeGrafter"/>
</dbReference>
<dbReference type="SMART" id="SM00829">
    <property type="entry name" value="PKS_ER"/>
    <property type="match status" value="1"/>
</dbReference>
<evidence type="ECO:0000259" key="1">
    <source>
        <dbReference type="SMART" id="SM00829"/>
    </source>
</evidence>
<dbReference type="InterPro" id="IPR020843">
    <property type="entry name" value="ER"/>
</dbReference>
<protein>
    <submittedName>
        <fullName evidence="2">Related to zinc alcohol dehydrogenase</fullName>
    </submittedName>
</protein>
<dbReference type="Pfam" id="PF08240">
    <property type="entry name" value="ADH_N"/>
    <property type="match status" value="1"/>
</dbReference>
<reference evidence="2 3" key="1">
    <citation type="submission" date="2016-03" db="EMBL/GenBank/DDBJ databases">
        <authorList>
            <person name="Ploux O."/>
        </authorList>
    </citation>
    <scope>NUCLEOTIDE SEQUENCE [LARGE SCALE GENOMIC DNA]</scope>
    <source>
        <strain evidence="2 3">UAMH 11012</strain>
    </source>
</reference>
<sequence>MSGDSEALPSTMRAWLWTTAAGGLEKNLHLSESAIRPGQQLHEDQVVVQVISMSLNPADYKVPEMGLTAKLIISTPSSPGIDFCGRVVAMGSEVKDFTLGQLVFGCLGRPRQFGPLAEYTVCPSQSIAPLPKGLDPDIAASIGVAGGTAYQVLEPPATAGDRIFINGGSGGVGMFCIQIAKILGWHVTTTCSTRNVVLCHDLGADEVIDYSKVDVVQTLKEMGPVFSRVLENVGTPENLYRECHHFLRPGCTFVQVTATITSAARQLIQPGFLGGGKRKLDLVVLASKQSSLIQLGDWIQEGKIKVIIDSTFEFEDAIKAYEKLRTHRARGKIVVHVAEKP</sequence>
<gene>
    <name evidence="2" type="ORF">PAC_10460</name>
</gene>
<keyword evidence="3" id="KW-1185">Reference proteome</keyword>
<dbReference type="Gene3D" id="3.40.50.720">
    <property type="entry name" value="NAD(P)-binding Rossmann-like Domain"/>
    <property type="match status" value="1"/>
</dbReference>
<dbReference type="EMBL" id="FJOG01000016">
    <property type="protein sequence ID" value="CZR60564.1"/>
    <property type="molecule type" value="Genomic_DNA"/>
</dbReference>